<dbReference type="EMBL" id="QMQZ01000070">
    <property type="protein sequence ID" value="RLE51209.1"/>
    <property type="molecule type" value="Genomic_DNA"/>
</dbReference>
<sequence>MRFGPAGKPIKFKGKSEDVPKFLSEIGLNAYEYQAVRGVKINEEKARLLGENARQFDVELSIHAPYYVNLCSSKESTLNSSKDRLLRALAAANWMGAVVVVFHPGYYGDLSKDEALQVCIRALGDVIEVAESEGLLNNVYLSPETTGKIKQLGDLDEILTICESLDDVIPTIDWAHIHAREQGAITSKDDYSKILSEIERRLGADVVDTLHVHFTKVSFGSGGELSHFPLESEEHGPDFNPLAELIVENDYHFTIISESPILEDDALMMKRVVEELRKLGAK</sequence>
<dbReference type="Proteomes" id="UP000268446">
    <property type="component" value="Unassembled WGS sequence"/>
</dbReference>
<name>A0A497EVT0_9CREN</name>
<feature type="domain" description="Xylose isomerase-like TIM barrel" evidence="1">
    <location>
        <begin position="22"/>
        <end position="263"/>
    </location>
</feature>
<dbReference type="CDD" id="cd00019">
    <property type="entry name" value="AP2Ec"/>
    <property type="match status" value="1"/>
</dbReference>
<evidence type="ECO:0000313" key="2">
    <source>
        <dbReference type="EMBL" id="RLE51209.1"/>
    </source>
</evidence>
<dbReference type="SUPFAM" id="SSF51658">
    <property type="entry name" value="Xylose isomerase-like"/>
    <property type="match status" value="1"/>
</dbReference>
<dbReference type="InterPro" id="IPR013022">
    <property type="entry name" value="Xyl_isomerase-like_TIM-brl"/>
</dbReference>
<dbReference type="AlphaFoldDB" id="A0A497EVT0"/>
<dbReference type="GO" id="GO:0003906">
    <property type="term" value="F:DNA-(apurinic or apyrimidinic site) endonuclease activity"/>
    <property type="evidence" value="ECO:0007669"/>
    <property type="project" value="TreeGrafter"/>
</dbReference>
<protein>
    <submittedName>
        <fullName evidence="2">Deoxyribonuclease IV</fullName>
    </submittedName>
</protein>
<gene>
    <name evidence="2" type="ORF">DRJ20_02455</name>
</gene>
<dbReference type="PANTHER" id="PTHR21445">
    <property type="entry name" value="ENDONUCLEASE IV ENDODEOXYRIBONUCLEASE IV"/>
    <property type="match status" value="1"/>
</dbReference>
<proteinExistence type="predicted"/>
<dbReference type="Pfam" id="PF01261">
    <property type="entry name" value="AP_endonuc_2"/>
    <property type="match status" value="1"/>
</dbReference>
<dbReference type="GO" id="GO:0003677">
    <property type="term" value="F:DNA binding"/>
    <property type="evidence" value="ECO:0007669"/>
    <property type="project" value="InterPro"/>
</dbReference>
<evidence type="ECO:0000313" key="3">
    <source>
        <dbReference type="Proteomes" id="UP000268446"/>
    </source>
</evidence>
<dbReference type="PANTHER" id="PTHR21445:SF0">
    <property type="entry name" value="APURINIC-APYRIMIDINIC ENDONUCLEASE"/>
    <property type="match status" value="1"/>
</dbReference>
<evidence type="ECO:0000259" key="1">
    <source>
        <dbReference type="Pfam" id="PF01261"/>
    </source>
</evidence>
<dbReference type="Gene3D" id="3.20.20.150">
    <property type="entry name" value="Divalent-metal-dependent TIM barrel enzymes"/>
    <property type="match status" value="1"/>
</dbReference>
<dbReference type="GO" id="GO:0008081">
    <property type="term" value="F:phosphoric diester hydrolase activity"/>
    <property type="evidence" value="ECO:0007669"/>
    <property type="project" value="TreeGrafter"/>
</dbReference>
<dbReference type="SMART" id="SM00518">
    <property type="entry name" value="AP2Ec"/>
    <property type="match status" value="1"/>
</dbReference>
<dbReference type="InterPro" id="IPR036237">
    <property type="entry name" value="Xyl_isomerase-like_sf"/>
</dbReference>
<accession>A0A497EVT0</accession>
<comment type="caution">
    <text evidence="2">The sequence shown here is derived from an EMBL/GenBank/DDBJ whole genome shotgun (WGS) entry which is preliminary data.</text>
</comment>
<dbReference type="InterPro" id="IPR001719">
    <property type="entry name" value="AP_endonuc_2"/>
</dbReference>
<organism evidence="2 3">
    <name type="scientific">Thermoproteota archaeon</name>
    <dbReference type="NCBI Taxonomy" id="2056631"/>
    <lineage>
        <taxon>Archaea</taxon>
        <taxon>Thermoproteota</taxon>
    </lineage>
</organism>
<dbReference type="GO" id="GO:0006284">
    <property type="term" value="P:base-excision repair"/>
    <property type="evidence" value="ECO:0007669"/>
    <property type="project" value="TreeGrafter"/>
</dbReference>
<dbReference type="GO" id="GO:0008270">
    <property type="term" value="F:zinc ion binding"/>
    <property type="evidence" value="ECO:0007669"/>
    <property type="project" value="InterPro"/>
</dbReference>
<reference evidence="2 3" key="1">
    <citation type="submission" date="2018-06" db="EMBL/GenBank/DDBJ databases">
        <title>Extensive metabolic versatility and redundancy in microbially diverse, dynamic hydrothermal sediments.</title>
        <authorList>
            <person name="Dombrowski N."/>
            <person name="Teske A."/>
            <person name="Baker B.J."/>
        </authorList>
    </citation>
    <scope>NUCLEOTIDE SEQUENCE [LARGE SCALE GENOMIC DNA]</scope>
    <source>
        <strain evidence="2">B29_G17</strain>
    </source>
</reference>